<dbReference type="EMBL" id="JAZAQF010000078">
    <property type="protein sequence ID" value="MFG3818535.1"/>
    <property type="molecule type" value="Genomic_DNA"/>
</dbReference>
<dbReference type="PANTHER" id="PTHR43071:SF1">
    <property type="entry name" value="2-AMINO-4-HYDROXY-6-HYDROXYMETHYLDIHYDROPTERIDINE PYROPHOSPHOKINASE"/>
    <property type="match status" value="1"/>
</dbReference>
<protein>
    <recommendedName>
        <fullName evidence="3">2-amino-4-hydroxy-6-hydroxymethyldihydropteridine diphosphokinase</fullName>
        <ecNumber evidence="3">2.7.6.3</ecNumber>
    </recommendedName>
</protein>
<dbReference type="Pfam" id="PF01288">
    <property type="entry name" value="HPPK"/>
    <property type="match status" value="1"/>
</dbReference>
<dbReference type="NCBIfam" id="TIGR01498">
    <property type="entry name" value="folK"/>
    <property type="match status" value="1"/>
</dbReference>
<evidence type="ECO:0000256" key="4">
    <source>
        <dbReference type="ARBA" id="ARBA00022679"/>
    </source>
</evidence>
<keyword evidence="11" id="KW-1185">Reference proteome</keyword>
<dbReference type="PANTHER" id="PTHR43071">
    <property type="entry name" value="2-AMINO-4-HYDROXY-6-HYDROXYMETHYLDIHYDROPTERIDINE PYROPHOSPHOKINASE"/>
    <property type="match status" value="1"/>
</dbReference>
<keyword evidence="4 10" id="KW-0808">Transferase</keyword>
<organism evidence="10 11">
    <name type="scientific">Limnothrix redekei LRLZ20PSL1</name>
    <dbReference type="NCBI Taxonomy" id="3112953"/>
    <lineage>
        <taxon>Bacteria</taxon>
        <taxon>Bacillati</taxon>
        <taxon>Cyanobacteriota</taxon>
        <taxon>Cyanophyceae</taxon>
        <taxon>Pseudanabaenales</taxon>
        <taxon>Pseudanabaenaceae</taxon>
        <taxon>Limnothrix</taxon>
    </lineage>
</organism>
<gene>
    <name evidence="10" type="primary">folK</name>
    <name evidence="10" type="ORF">VPK24_12865</name>
</gene>
<name>A0ABW7CBL7_9CYAN</name>
<accession>A0ABW7CBL7</accession>
<evidence type="ECO:0000259" key="9">
    <source>
        <dbReference type="PROSITE" id="PS00794"/>
    </source>
</evidence>
<dbReference type="CDD" id="cd00483">
    <property type="entry name" value="HPPK"/>
    <property type="match status" value="1"/>
</dbReference>
<evidence type="ECO:0000256" key="6">
    <source>
        <dbReference type="ARBA" id="ARBA00022777"/>
    </source>
</evidence>
<comment type="caution">
    <text evidence="10">The sequence shown here is derived from an EMBL/GenBank/DDBJ whole genome shotgun (WGS) entry which is preliminary data.</text>
</comment>
<evidence type="ECO:0000256" key="1">
    <source>
        <dbReference type="ARBA" id="ARBA00000198"/>
    </source>
</evidence>
<dbReference type="Gene3D" id="3.30.70.560">
    <property type="entry name" value="7,8-Dihydro-6-hydroxymethylpterin-pyrophosphokinase HPPK"/>
    <property type="match status" value="1"/>
</dbReference>
<evidence type="ECO:0000256" key="2">
    <source>
        <dbReference type="ARBA" id="ARBA00005051"/>
    </source>
</evidence>
<comment type="pathway">
    <text evidence="2">Cofactor biosynthesis; tetrahydrofolate biosynthesis; 2-amino-4-hydroxy-6-hydroxymethyl-7,8-dihydropteridine diphosphate from 7,8-dihydroneopterin triphosphate: step 4/4.</text>
</comment>
<dbReference type="GO" id="GO:0003848">
    <property type="term" value="F:2-amino-4-hydroxy-6-hydroxymethyldihydropteridine diphosphokinase activity"/>
    <property type="evidence" value="ECO:0007669"/>
    <property type="project" value="UniProtKB-EC"/>
</dbReference>
<evidence type="ECO:0000313" key="11">
    <source>
        <dbReference type="Proteomes" id="UP001604335"/>
    </source>
</evidence>
<dbReference type="InterPro" id="IPR000550">
    <property type="entry name" value="Hppk"/>
</dbReference>
<dbReference type="PROSITE" id="PS00794">
    <property type="entry name" value="HPPK"/>
    <property type="match status" value="1"/>
</dbReference>
<keyword evidence="5" id="KW-0547">Nucleotide-binding</keyword>
<reference evidence="11" key="1">
    <citation type="journal article" date="2024" name="Algal Res.">
        <title>Biochemical, toxicological and genomic investigation of a high-biomass producing Limnothrix strain isolated from Italian shallow drinking water reservoir.</title>
        <authorList>
            <person name="Simonazzi M."/>
            <person name="Shishido T.K."/>
            <person name="Delbaje E."/>
            <person name="Wahlsten M."/>
            <person name="Fewer D.P."/>
            <person name="Sivonen K."/>
            <person name="Pezzolesi L."/>
            <person name="Pistocchi R."/>
        </authorList>
    </citation>
    <scope>NUCLEOTIDE SEQUENCE [LARGE SCALE GENOMIC DNA]</scope>
    <source>
        <strain evidence="11">LRLZ20PSL1</strain>
    </source>
</reference>
<keyword evidence="8" id="KW-0289">Folate biosynthesis</keyword>
<sequence>MYQAILSVGSNIEPQHHCQRAEQILAQEHQLVDKSAYIVTAPVGYQDQDDFLNGAYWVSTNLSYLEFNQYLKDLEKRLGRVKGPIKSGPRTIDLDIIIWDGQVVHDDFYSKDYTKIPVQELLDRHGIQLAASQAIG</sequence>
<evidence type="ECO:0000256" key="5">
    <source>
        <dbReference type="ARBA" id="ARBA00022741"/>
    </source>
</evidence>
<dbReference type="EC" id="2.7.6.3" evidence="3"/>
<dbReference type="Proteomes" id="UP001604335">
    <property type="component" value="Unassembled WGS sequence"/>
</dbReference>
<keyword evidence="7" id="KW-0067">ATP-binding</keyword>
<dbReference type="InterPro" id="IPR035907">
    <property type="entry name" value="Hppk_sf"/>
</dbReference>
<keyword evidence="6" id="KW-0418">Kinase</keyword>
<proteinExistence type="predicted"/>
<evidence type="ECO:0000256" key="8">
    <source>
        <dbReference type="ARBA" id="ARBA00022909"/>
    </source>
</evidence>
<dbReference type="RefSeq" id="WP_393013948.1">
    <property type="nucleotide sequence ID" value="NZ_JAZAQF010000078.1"/>
</dbReference>
<dbReference type="SUPFAM" id="SSF55083">
    <property type="entry name" value="6-hydroxymethyl-7,8-dihydropterin pyrophosphokinase, HPPK"/>
    <property type="match status" value="1"/>
</dbReference>
<evidence type="ECO:0000313" key="10">
    <source>
        <dbReference type="EMBL" id="MFG3818535.1"/>
    </source>
</evidence>
<feature type="domain" description="7,8-dihydro-6-hydroxymethylpterin-pyrophosphokinase" evidence="9">
    <location>
        <begin position="86"/>
        <end position="97"/>
    </location>
</feature>
<comment type="catalytic activity">
    <reaction evidence="1">
        <text>6-hydroxymethyl-7,8-dihydropterin + ATP = (7,8-dihydropterin-6-yl)methyl diphosphate + AMP + H(+)</text>
        <dbReference type="Rhea" id="RHEA:11412"/>
        <dbReference type="ChEBI" id="CHEBI:15378"/>
        <dbReference type="ChEBI" id="CHEBI:30616"/>
        <dbReference type="ChEBI" id="CHEBI:44841"/>
        <dbReference type="ChEBI" id="CHEBI:72950"/>
        <dbReference type="ChEBI" id="CHEBI:456215"/>
        <dbReference type="EC" id="2.7.6.3"/>
    </reaction>
</comment>
<evidence type="ECO:0000256" key="7">
    <source>
        <dbReference type="ARBA" id="ARBA00022840"/>
    </source>
</evidence>
<evidence type="ECO:0000256" key="3">
    <source>
        <dbReference type="ARBA" id="ARBA00013253"/>
    </source>
</evidence>